<protein>
    <recommendedName>
        <fullName evidence="1">Transposase (putative) YhgA-like domain-containing protein</fullName>
    </recommendedName>
</protein>
<dbReference type="PANTHER" id="PTHR34611:SF2">
    <property type="entry name" value="INACTIVE RECOMBINATION-PROMOTING NUCLEASE-LIKE PROTEIN RPNE-RELATED"/>
    <property type="match status" value="1"/>
</dbReference>
<dbReference type="AlphaFoldDB" id="A0A1G9U9J9"/>
<dbReference type="InterPro" id="IPR006842">
    <property type="entry name" value="Transposase_31"/>
</dbReference>
<dbReference type="PANTHER" id="PTHR34611">
    <property type="match status" value="1"/>
</dbReference>
<dbReference type="OrthoDB" id="1980949at2"/>
<evidence type="ECO:0000313" key="3">
    <source>
        <dbReference type="Proteomes" id="UP000199476"/>
    </source>
</evidence>
<dbReference type="EMBL" id="FNGO01000064">
    <property type="protein sequence ID" value="SDM56225.1"/>
    <property type="molecule type" value="Genomic_DNA"/>
</dbReference>
<reference evidence="2 3" key="1">
    <citation type="submission" date="2016-10" db="EMBL/GenBank/DDBJ databases">
        <authorList>
            <person name="de Groot N.N."/>
        </authorList>
    </citation>
    <scope>NUCLEOTIDE SEQUENCE [LARGE SCALE GENOMIC DNA]</scope>
    <source>
        <strain evidence="2 3">SLAS-1</strain>
    </source>
</reference>
<gene>
    <name evidence="2" type="ORF">SAMN04488692_1642</name>
</gene>
<dbReference type="Pfam" id="PF04754">
    <property type="entry name" value="Transposase_31"/>
    <property type="match status" value="1"/>
</dbReference>
<dbReference type="InterPro" id="IPR051699">
    <property type="entry name" value="Rpn/YhgA-like_nuclease"/>
</dbReference>
<proteinExistence type="predicted"/>
<dbReference type="STRING" id="321763.SAMN04488692_1642"/>
<evidence type="ECO:0000313" key="2">
    <source>
        <dbReference type="EMBL" id="SDM56225.1"/>
    </source>
</evidence>
<feature type="domain" description="Transposase (putative) YhgA-like" evidence="1">
    <location>
        <begin position="31"/>
        <end position="185"/>
    </location>
</feature>
<keyword evidence="3" id="KW-1185">Reference proteome</keyword>
<dbReference type="RefSeq" id="WP_089762513.1">
    <property type="nucleotide sequence ID" value="NZ_FNGO01000064.1"/>
</dbReference>
<accession>A0A1G9U9J9</accession>
<evidence type="ECO:0000259" key="1">
    <source>
        <dbReference type="Pfam" id="PF04754"/>
    </source>
</evidence>
<sequence>MGKNNNYSYSDVDDKIQSYLQKIFDLEEPEQPHDLFFKWTLGRKPTMVNFLEIALPAEVIDHFKINSINRTNDSYVEEIMKETITDVVYEAELADGSEGNICILFEHKSTVKRRVILKVMKYLYNIYNDKYKNQTTTQVLPIIFYHGQENWTAPKKLSNILEGDIGSIEKFTPDFEYFFIHLKEIINYLEGKISPEGLSYFRILDAANAENEEAADEKFQKALDIFKDEEIWSSREFLERVVTVAIIYLAATSEYFNDKNTFKLAQDTLHEGSENLMTFVEEIMKEGEEKGIEKGLERGIERGIEKGKKKTLIETLLVFASDIFSLEDTETLENKLEEADIDTLENIRDNILSLDSINDVYDMLE</sequence>
<name>A0A1G9U9J9_9FIRM</name>
<dbReference type="GO" id="GO:1990238">
    <property type="term" value="F:double-stranded DNA endonuclease activity"/>
    <property type="evidence" value="ECO:0007669"/>
    <property type="project" value="TreeGrafter"/>
</dbReference>
<dbReference type="Proteomes" id="UP000199476">
    <property type="component" value="Unassembled WGS sequence"/>
</dbReference>
<dbReference type="GO" id="GO:0006310">
    <property type="term" value="P:DNA recombination"/>
    <property type="evidence" value="ECO:0007669"/>
    <property type="project" value="TreeGrafter"/>
</dbReference>
<organism evidence="2 3">
    <name type="scientific">Halarsenatibacter silvermanii</name>
    <dbReference type="NCBI Taxonomy" id="321763"/>
    <lineage>
        <taxon>Bacteria</taxon>
        <taxon>Bacillati</taxon>
        <taxon>Bacillota</taxon>
        <taxon>Clostridia</taxon>
        <taxon>Halanaerobiales</taxon>
        <taxon>Halarsenatibacteraceae</taxon>
        <taxon>Halarsenatibacter</taxon>
    </lineage>
</organism>